<dbReference type="InterPro" id="IPR050214">
    <property type="entry name" value="Cys_Synth/Cystath_Beta-Synth"/>
</dbReference>
<comment type="similarity">
    <text evidence="2 12">Belongs to the cysteine synthase/cystathionine beta-synthase family.</text>
</comment>
<evidence type="ECO:0000256" key="7">
    <source>
        <dbReference type="ARBA" id="ARBA00022898"/>
    </source>
</evidence>
<dbReference type="GO" id="GO:0004124">
    <property type="term" value="F:cysteine synthase activity"/>
    <property type="evidence" value="ECO:0007669"/>
    <property type="project" value="UniProtKB-UniRule"/>
</dbReference>
<dbReference type="GO" id="GO:0016846">
    <property type="term" value="F:carbon-sulfur lyase activity"/>
    <property type="evidence" value="ECO:0007669"/>
    <property type="project" value="UniProtKB-ARBA"/>
</dbReference>
<dbReference type="InterPro" id="IPR036052">
    <property type="entry name" value="TrpB-like_PALP_sf"/>
</dbReference>
<evidence type="ECO:0000256" key="3">
    <source>
        <dbReference type="ARBA" id="ARBA00012681"/>
    </source>
</evidence>
<dbReference type="Proteomes" id="UP000191663">
    <property type="component" value="Unassembled WGS sequence"/>
</dbReference>
<dbReference type="NCBIfam" id="TIGR01139">
    <property type="entry name" value="cysK"/>
    <property type="match status" value="1"/>
</dbReference>
<dbReference type="CDD" id="cd01561">
    <property type="entry name" value="CBS_like"/>
    <property type="match status" value="1"/>
</dbReference>
<comment type="catalytic activity">
    <reaction evidence="9 12">
        <text>O-acetyl-L-serine + hydrogen sulfide = L-cysteine + acetate</text>
        <dbReference type="Rhea" id="RHEA:14829"/>
        <dbReference type="ChEBI" id="CHEBI:29919"/>
        <dbReference type="ChEBI" id="CHEBI:30089"/>
        <dbReference type="ChEBI" id="CHEBI:35235"/>
        <dbReference type="ChEBI" id="CHEBI:58340"/>
        <dbReference type="EC" id="2.5.1.47"/>
    </reaction>
</comment>
<proteinExistence type="inferred from homology"/>
<accession>A0A1V4QEX6</accession>
<feature type="modified residue" description="N6-(pyridoxal phosphate)lysine" evidence="11">
    <location>
        <position position="40"/>
    </location>
</feature>
<dbReference type="FunFam" id="3.40.50.1100:FF:000002">
    <property type="entry name" value="Cysteine synthase"/>
    <property type="match status" value="1"/>
</dbReference>
<dbReference type="Pfam" id="PF00291">
    <property type="entry name" value="PALP"/>
    <property type="match status" value="1"/>
</dbReference>
<evidence type="ECO:0000313" key="14">
    <source>
        <dbReference type="EMBL" id="OPX17435.1"/>
    </source>
</evidence>
<dbReference type="InterPro" id="IPR005856">
    <property type="entry name" value="Cys_synth"/>
</dbReference>
<dbReference type="InterPro" id="IPR001926">
    <property type="entry name" value="TrpB-like_PALP"/>
</dbReference>
<dbReference type="SUPFAM" id="SSF53686">
    <property type="entry name" value="Tryptophan synthase beta subunit-like PLP-dependent enzymes"/>
    <property type="match status" value="1"/>
</dbReference>
<evidence type="ECO:0000259" key="13">
    <source>
        <dbReference type="Pfam" id="PF00291"/>
    </source>
</evidence>
<comment type="cofactor">
    <cofactor evidence="1 10 12">
        <name>pyridoxal 5'-phosphate</name>
        <dbReference type="ChEBI" id="CHEBI:597326"/>
    </cofactor>
</comment>
<dbReference type="EMBL" id="MUKB01000125">
    <property type="protein sequence ID" value="OPX17435.1"/>
    <property type="molecule type" value="Genomic_DNA"/>
</dbReference>
<dbReference type="PANTHER" id="PTHR10314">
    <property type="entry name" value="CYSTATHIONINE BETA-SYNTHASE"/>
    <property type="match status" value="1"/>
</dbReference>
<evidence type="ECO:0000256" key="2">
    <source>
        <dbReference type="ARBA" id="ARBA00007103"/>
    </source>
</evidence>
<evidence type="ECO:0000256" key="8">
    <source>
        <dbReference type="ARBA" id="ARBA00023192"/>
    </source>
</evidence>
<evidence type="ECO:0000256" key="9">
    <source>
        <dbReference type="ARBA" id="ARBA00047931"/>
    </source>
</evidence>
<dbReference type="FunFam" id="3.40.50.1100:FF:000006">
    <property type="entry name" value="Cysteine synthase"/>
    <property type="match status" value="1"/>
</dbReference>
<dbReference type="InterPro" id="IPR001216">
    <property type="entry name" value="P-phosphate_BS"/>
</dbReference>
<gene>
    <name evidence="14" type="ORF">BXT86_06505</name>
</gene>
<dbReference type="InterPro" id="IPR005859">
    <property type="entry name" value="CysK"/>
</dbReference>
<evidence type="ECO:0000256" key="1">
    <source>
        <dbReference type="ARBA" id="ARBA00001933"/>
    </source>
</evidence>
<protein>
    <recommendedName>
        <fullName evidence="4 12">Cysteine synthase</fullName>
        <ecNumber evidence="3 12">2.5.1.47</ecNumber>
    </recommendedName>
</protein>
<reference evidence="15" key="1">
    <citation type="submission" date="2017-01" db="EMBL/GenBank/DDBJ databases">
        <title>Novel pathways for hydrocarbon cycling and metabolic interdependencies in hydrothermal sediment communities.</title>
        <authorList>
            <person name="Dombrowski N."/>
            <person name="Seitz K."/>
            <person name="Teske A."/>
            <person name="Baker B."/>
        </authorList>
    </citation>
    <scope>NUCLEOTIDE SEQUENCE [LARGE SCALE GENOMIC DNA]</scope>
</reference>
<organism evidence="14 15">
    <name type="scientific">candidate division WOR-3 bacterium 4484_100</name>
    <dbReference type="NCBI Taxonomy" id="1936077"/>
    <lineage>
        <taxon>Bacteria</taxon>
        <taxon>Bacteria division WOR-3</taxon>
    </lineage>
</organism>
<keyword evidence="8 12" id="KW-0198">Cysteine biosynthesis</keyword>
<dbReference type="EC" id="2.5.1.47" evidence="3 12"/>
<feature type="binding site" evidence="10">
    <location>
        <position position="70"/>
    </location>
    <ligand>
        <name>pyridoxal 5'-phosphate</name>
        <dbReference type="ChEBI" id="CHEBI:597326"/>
    </ligand>
</feature>
<feature type="domain" description="Tryptophan synthase beta chain-like PALP" evidence="13">
    <location>
        <begin position="4"/>
        <end position="282"/>
    </location>
</feature>
<dbReference type="GO" id="GO:0006535">
    <property type="term" value="P:cysteine biosynthetic process from serine"/>
    <property type="evidence" value="ECO:0007669"/>
    <property type="project" value="UniProtKB-UniRule"/>
</dbReference>
<name>A0A1V4QEX6_UNCW3</name>
<feature type="binding site" evidence="10">
    <location>
        <position position="256"/>
    </location>
    <ligand>
        <name>pyridoxal 5'-phosphate</name>
        <dbReference type="ChEBI" id="CHEBI:597326"/>
    </ligand>
</feature>
<dbReference type="AlphaFoldDB" id="A0A1V4QEX6"/>
<keyword evidence="7 10" id="KW-0663">Pyridoxal phosphate</keyword>
<dbReference type="Gene3D" id="3.40.50.1100">
    <property type="match status" value="2"/>
</dbReference>
<evidence type="ECO:0000256" key="12">
    <source>
        <dbReference type="RuleBase" id="RU003985"/>
    </source>
</evidence>
<comment type="caution">
    <text evidence="14">The sequence shown here is derived from an EMBL/GenBank/DDBJ whole genome shotgun (WGS) entry which is preliminary data.</text>
</comment>
<keyword evidence="6 12" id="KW-0808">Transferase</keyword>
<sequence>MSVLSAIGNTPLVELKNLNDSTRVKIYGKLEACNPGGSIKDRPAYYMIKKAEESGALTRDKTILEPTSGNTGIALAMIGAAKGYRVKLLMPECVSIERQHILEAFGAEVILTPAREGTDGAIRRAHNILEQEPDQYYMPNQFENENNWLAHYETTGPEILEQTKGRIDAFVAGMGTTGTLMGVARFLKEKKGDVRIVGVEPCKGHSIQGLKNMEESIVPKIYDPKLLDEKVVVCDGEAFQMTRQLVMKEGLFVGMSSGAAVCGALKIAQRMDQGVIVVILADRGDRYLSTTLFRSICAKCPP</sequence>
<evidence type="ECO:0000256" key="5">
    <source>
        <dbReference type="ARBA" id="ARBA00022605"/>
    </source>
</evidence>
<feature type="binding site" evidence="10">
    <location>
        <begin position="175"/>
        <end position="179"/>
    </location>
    <ligand>
        <name>pyridoxal 5'-phosphate</name>
        <dbReference type="ChEBI" id="CHEBI:597326"/>
    </ligand>
</feature>
<evidence type="ECO:0000256" key="10">
    <source>
        <dbReference type="PIRSR" id="PIRSR605856-50"/>
    </source>
</evidence>
<evidence type="ECO:0000256" key="11">
    <source>
        <dbReference type="PIRSR" id="PIRSR605856-51"/>
    </source>
</evidence>
<dbReference type="PROSITE" id="PS00901">
    <property type="entry name" value="CYS_SYNTHASE"/>
    <property type="match status" value="1"/>
</dbReference>
<evidence type="ECO:0000313" key="15">
    <source>
        <dbReference type="Proteomes" id="UP000191663"/>
    </source>
</evidence>
<evidence type="ECO:0000256" key="4">
    <source>
        <dbReference type="ARBA" id="ARBA00019371"/>
    </source>
</evidence>
<evidence type="ECO:0000256" key="6">
    <source>
        <dbReference type="ARBA" id="ARBA00022679"/>
    </source>
</evidence>
<dbReference type="NCBIfam" id="TIGR01136">
    <property type="entry name" value="cysKM"/>
    <property type="match status" value="1"/>
</dbReference>
<keyword evidence="5 12" id="KW-0028">Amino-acid biosynthesis</keyword>